<evidence type="ECO:0000313" key="1">
    <source>
        <dbReference type="EMBL" id="GIY71710.1"/>
    </source>
</evidence>
<sequence>MTSAIHGFINLINMPNPVCIHFVPRCKKISTEDTFRTHNSRDNSSKENFPRLGPQRHPFSCCSSTCSPLGQNSQWLQRAISINLFAGTPPVLSVTAPPLLPSY</sequence>
<accession>A0AAV4VMY2</accession>
<dbReference type="AlphaFoldDB" id="A0AAV4VMY2"/>
<comment type="caution">
    <text evidence="1">The sequence shown here is derived from an EMBL/GenBank/DDBJ whole genome shotgun (WGS) entry which is preliminary data.</text>
</comment>
<evidence type="ECO:0000313" key="2">
    <source>
        <dbReference type="Proteomes" id="UP001054945"/>
    </source>
</evidence>
<name>A0AAV4VMY2_CAEEX</name>
<gene>
    <name evidence="1" type="ORF">CEXT_289741</name>
</gene>
<organism evidence="1 2">
    <name type="scientific">Caerostris extrusa</name>
    <name type="common">Bark spider</name>
    <name type="synonym">Caerostris bankana</name>
    <dbReference type="NCBI Taxonomy" id="172846"/>
    <lineage>
        <taxon>Eukaryota</taxon>
        <taxon>Metazoa</taxon>
        <taxon>Ecdysozoa</taxon>
        <taxon>Arthropoda</taxon>
        <taxon>Chelicerata</taxon>
        <taxon>Arachnida</taxon>
        <taxon>Araneae</taxon>
        <taxon>Araneomorphae</taxon>
        <taxon>Entelegynae</taxon>
        <taxon>Araneoidea</taxon>
        <taxon>Araneidae</taxon>
        <taxon>Caerostris</taxon>
    </lineage>
</organism>
<keyword evidence="2" id="KW-1185">Reference proteome</keyword>
<dbReference type="Proteomes" id="UP001054945">
    <property type="component" value="Unassembled WGS sequence"/>
</dbReference>
<dbReference type="EMBL" id="BPLR01014844">
    <property type="protein sequence ID" value="GIY71710.1"/>
    <property type="molecule type" value="Genomic_DNA"/>
</dbReference>
<proteinExistence type="predicted"/>
<protein>
    <submittedName>
        <fullName evidence="1">Uncharacterized protein</fullName>
    </submittedName>
</protein>
<reference evidence="1 2" key="1">
    <citation type="submission" date="2021-06" db="EMBL/GenBank/DDBJ databases">
        <title>Caerostris extrusa draft genome.</title>
        <authorList>
            <person name="Kono N."/>
            <person name="Arakawa K."/>
        </authorList>
    </citation>
    <scope>NUCLEOTIDE SEQUENCE [LARGE SCALE GENOMIC DNA]</scope>
</reference>